<evidence type="ECO:0000313" key="3">
    <source>
        <dbReference type="Proteomes" id="UP001479290"/>
    </source>
</evidence>
<name>A0AAW1ZT09_CULAL</name>
<organism evidence="2 3">
    <name type="scientific">Culter alburnus</name>
    <name type="common">Topmouth culter</name>
    <dbReference type="NCBI Taxonomy" id="194366"/>
    <lineage>
        <taxon>Eukaryota</taxon>
        <taxon>Metazoa</taxon>
        <taxon>Chordata</taxon>
        <taxon>Craniata</taxon>
        <taxon>Vertebrata</taxon>
        <taxon>Euteleostomi</taxon>
        <taxon>Actinopterygii</taxon>
        <taxon>Neopterygii</taxon>
        <taxon>Teleostei</taxon>
        <taxon>Ostariophysi</taxon>
        <taxon>Cypriniformes</taxon>
        <taxon>Xenocyprididae</taxon>
        <taxon>Xenocypridinae</taxon>
        <taxon>Culter</taxon>
    </lineage>
</organism>
<feature type="region of interest" description="Disordered" evidence="1">
    <location>
        <begin position="197"/>
        <end position="219"/>
    </location>
</feature>
<dbReference type="AlphaFoldDB" id="A0AAW1ZT09"/>
<dbReference type="EMBL" id="JAWDJR010000013">
    <property type="protein sequence ID" value="KAK9964430.1"/>
    <property type="molecule type" value="Genomic_DNA"/>
</dbReference>
<evidence type="ECO:0000313" key="2">
    <source>
        <dbReference type="EMBL" id="KAK9964430.1"/>
    </source>
</evidence>
<proteinExistence type="predicted"/>
<protein>
    <submittedName>
        <fullName evidence="2">Uncharacterized protein</fullName>
    </submittedName>
</protein>
<dbReference type="Proteomes" id="UP001479290">
    <property type="component" value="Unassembled WGS sequence"/>
</dbReference>
<keyword evidence="3" id="KW-1185">Reference proteome</keyword>
<gene>
    <name evidence="2" type="ORF">ABG768_005601</name>
</gene>
<accession>A0AAW1ZT09</accession>
<sequence>MGFSGLSSPWAVLSICVSLSRSPQKRPTQTNDIIRLRLPLQEEKLSAGGEDAGLISSRGIYCRPNTCHHRLNSAPCCPEEEDNQGVYSNPLGRGNIMLTDVLCRWDSLDGGSCQARDDNIKARESDDKCLLSANEASDKSNCGSQEPPLHPATHSFSLTRGSAVWSECSCIPLFQDLWLEDGDADCAAGDGERCLTASSRIQTGTDGSRDANPASDETS</sequence>
<reference evidence="2 3" key="1">
    <citation type="submission" date="2024-05" db="EMBL/GenBank/DDBJ databases">
        <title>A high-quality chromosomal-level genome assembly of Topmouth culter (Culter alburnus).</title>
        <authorList>
            <person name="Zhao H."/>
        </authorList>
    </citation>
    <scope>NUCLEOTIDE SEQUENCE [LARGE SCALE GENOMIC DNA]</scope>
    <source>
        <strain evidence="2">CATC2023</strain>
        <tissue evidence="2">Muscle</tissue>
    </source>
</reference>
<evidence type="ECO:0000256" key="1">
    <source>
        <dbReference type="SAM" id="MobiDB-lite"/>
    </source>
</evidence>
<feature type="compositionally biased region" description="Polar residues" evidence="1">
    <location>
        <begin position="197"/>
        <end position="206"/>
    </location>
</feature>
<comment type="caution">
    <text evidence="2">The sequence shown here is derived from an EMBL/GenBank/DDBJ whole genome shotgun (WGS) entry which is preliminary data.</text>
</comment>